<feature type="transmembrane region" description="Helical" evidence="1">
    <location>
        <begin position="20"/>
        <end position="39"/>
    </location>
</feature>
<keyword evidence="3" id="KW-1185">Reference proteome</keyword>
<evidence type="ECO:0000313" key="3">
    <source>
        <dbReference type="Proteomes" id="UP000265520"/>
    </source>
</evidence>
<dbReference type="AlphaFoldDB" id="A0A392QC01"/>
<dbReference type="EMBL" id="LXQA010127398">
    <property type="protein sequence ID" value="MCI21903.1"/>
    <property type="molecule type" value="Genomic_DNA"/>
</dbReference>
<keyword evidence="1" id="KW-1133">Transmembrane helix</keyword>
<dbReference type="Proteomes" id="UP000265520">
    <property type="component" value="Unassembled WGS sequence"/>
</dbReference>
<reference evidence="2 3" key="1">
    <citation type="journal article" date="2018" name="Front. Plant Sci.">
        <title>Red Clover (Trifolium pratense) and Zigzag Clover (T. medium) - A Picture of Genomic Similarities and Differences.</title>
        <authorList>
            <person name="Dluhosova J."/>
            <person name="Istvanek J."/>
            <person name="Nedelnik J."/>
            <person name="Repkova J."/>
        </authorList>
    </citation>
    <scope>NUCLEOTIDE SEQUENCE [LARGE SCALE GENOMIC DNA]</scope>
    <source>
        <strain evidence="3">cv. 10/8</strain>
        <tissue evidence="2">Leaf</tissue>
    </source>
</reference>
<proteinExistence type="predicted"/>
<comment type="caution">
    <text evidence="2">The sequence shown here is derived from an EMBL/GenBank/DDBJ whole genome shotgun (WGS) entry which is preliminary data.</text>
</comment>
<name>A0A392QC01_9FABA</name>
<accession>A0A392QC01</accession>
<keyword evidence="1" id="KW-0472">Membrane</keyword>
<protein>
    <submittedName>
        <fullName evidence="2">Uncharacterized protein</fullName>
    </submittedName>
</protein>
<evidence type="ECO:0000256" key="1">
    <source>
        <dbReference type="SAM" id="Phobius"/>
    </source>
</evidence>
<sequence length="42" mass="4637">MEIEFLRIGGVGRAKVVMGGWPSVLGGPMVVVWWCLLCIQFT</sequence>
<keyword evidence="1" id="KW-0812">Transmembrane</keyword>
<feature type="non-terminal residue" evidence="2">
    <location>
        <position position="42"/>
    </location>
</feature>
<organism evidence="2 3">
    <name type="scientific">Trifolium medium</name>
    <dbReference type="NCBI Taxonomy" id="97028"/>
    <lineage>
        <taxon>Eukaryota</taxon>
        <taxon>Viridiplantae</taxon>
        <taxon>Streptophyta</taxon>
        <taxon>Embryophyta</taxon>
        <taxon>Tracheophyta</taxon>
        <taxon>Spermatophyta</taxon>
        <taxon>Magnoliopsida</taxon>
        <taxon>eudicotyledons</taxon>
        <taxon>Gunneridae</taxon>
        <taxon>Pentapetalae</taxon>
        <taxon>rosids</taxon>
        <taxon>fabids</taxon>
        <taxon>Fabales</taxon>
        <taxon>Fabaceae</taxon>
        <taxon>Papilionoideae</taxon>
        <taxon>50 kb inversion clade</taxon>
        <taxon>NPAAA clade</taxon>
        <taxon>Hologalegina</taxon>
        <taxon>IRL clade</taxon>
        <taxon>Trifolieae</taxon>
        <taxon>Trifolium</taxon>
    </lineage>
</organism>
<evidence type="ECO:0000313" key="2">
    <source>
        <dbReference type="EMBL" id="MCI21903.1"/>
    </source>
</evidence>